<reference evidence="2" key="1">
    <citation type="submission" date="2016-04" db="EMBL/GenBank/DDBJ databases">
        <authorList>
            <person name="Chen L."/>
            <person name="Zhuang W."/>
            <person name="Wang G."/>
        </authorList>
    </citation>
    <scope>NUCLEOTIDE SEQUENCE [LARGE SCALE GENOMIC DNA]</scope>
    <source>
        <strain evidence="2">208</strain>
    </source>
</reference>
<proteinExistence type="predicted"/>
<keyword evidence="2" id="KW-1185">Reference proteome</keyword>
<dbReference type="Proteomes" id="UP000192276">
    <property type="component" value="Unassembled WGS sequence"/>
</dbReference>
<accession>A0A1V9FV57</accession>
<dbReference type="AlphaFoldDB" id="A0A1V9FV57"/>
<organism evidence="1 2">
    <name type="scientific">Niastella populi</name>
    <dbReference type="NCBI Taxonomy" id="550983"/>
    <lineage>
        <taxon>Bacteria</taxon>
        <taxon>Pseudomonadati</taxon>
        <taxon>Bacteroidota</taxon>
        <taxon>Chitinophagia</taxon>
        <taxon>Chitinophagales</taxon>
        <taxon>Chitinophagaceae</taxon>
        <taxon>Niastella</taxon>
    </lineage>
</organism>
<sequence>MKIIKRMQIQQRRNTQICFKTGINTSFWERNSPFQQAPQLNFPLFFPVICARHPLHNQRNVLGIPRFLLFLTINKNR</sequence>
<comment type="caution">
    <text evidence="1">The sequence shown here is derived from an EMBL/GenBank/DDBJ whole genome shotgun (WGS) entry which is preliminary data.</text>
</comment>
<dbReference type="EMBL" id="LWBP01000123">
    <property type="protein sequence ID" value="OQP62188.1"/>
    <property type="molecule type" value="Genomic_DNA"/>
</dbReference>
<gene>
    <name evidence="1" type="ORF">A4R26_18090</name>
</gene>
<evidence type="ECO:0000313" key="2">
    <source>
        <dbReference type="Proteomes" id="UP000192276"/>
    </source>
</evidence>
<evidence type="ECO:0000313" key="1">
    <source>
        <dbReference type="EMBL" id="OQP62188.1"/>
    </source>
</evidence>
<name>A0A1V9FV57_9BACT</name>
<protein>
    <submittedName>
        <fullName evidence="1">Uncharacterized protein</fullName>
    </submittedName>
</protein>